<reference evidence="2" key="1">
    <citation type="journal article" date="2019" name="Int. J. Syst. Evol. Microbiol.">
        <title>The Global Catalogue of Microorganisms (GCM) 10K type strain sequencing project: providing services to taxonomists for standard genome sequencing and annotation.</title>
        <authorList>
            <consortium name="The Broad Institute Genomics Platform"/>
            <consortium name="The Broad Institute Genome Sequencing Center for Infectious Disease"/>
            <person name="Wu L."/>
            <person name="Ma J."/>
        </authorList>
    </citation>
    <scope>NUCLEOTIDE SEQUENCE [LARGE SCALE GENOMIC DNA]</scope>
    <source>
        <strain evidence="2">JCM 14330</strain>
    </source>
</reference>
<name>A0ABP3LQS5_9BURK</name>
<proteinExistence type="predicted"/>
<dbReference type="Proteomes" id="UP001501706">
    <property type="component" value="Unassembled WGS sequence"/>
</dbReference>
<gene>
    <name evidence="1" type="ORF">GCM10009097_22150</name>
</gene>
<dbReference type="EMBL" id="BAAAEN010000007">
    <property type="protein sequence ID" value="GAA0504761.1"/>
    <property type="molecule type" value="Genomic_DNA"/>
</dbReference>
<accession>A0ABP3LQS5</accession>
<keyword evidence="2" id="KW-1185">Reference proteome</keyword>
<evidence type="ECO:0000313" key="2">
    <source>
        <dbReference type="Proteomes" id="UP001501706"/>
    </source>
</evidence>
<protein>
    <submittedName>
        <fullName evidence="1">Uncharacterized protein</fullName>
    </submittedName>
</protein>
<evidence type="ECO:0000313" key="1">
    <source>
        <dbReference type="EMBL" id="GAA0504761.1"/>
    </source>
</evidence>
<sequence length="188" mass="19033">MFIAATALQTVGSLAGGFDQASQLDQQARAADYNAGIADMQAGQAYAAGVARESQQRRQAAQVLGESRAALGESGFDSSSGSALDVQLQNVRNAELDALQIRYEGVLQGQGHESQAAMDRYTAQTLRASAKNTRRAAFVSAAAGALMGGASYGKLFGAPAAAASGAGSGLSLGGGIGLRAPTTGYWRG</sequence>
<comment type="caution">
    <text evidence="1">The sequence shown here is derived from an EMBL/GenBank/DDBJ whole genome shotgun (WGS) entry which is preliminary data.</text>
</comment>
<organism evidence="1 2">
    <name type="scientific">Pigmentiphaga daeguensis</name>
    <dbReference type="NCBI Taxonomy" id="414049"/>
    <lineage>
        <taxon>Bacteria</taxon>
        <taxon>Pseudomonadati</taxon>
        <taxon>Pseudomonadota</taxon>
        <taxon>Betaproteobacteria</taxon>
        <taxon>Burkholderiales</taxon>
        <taxon>Alcaligenaceae</taxon>
        <taxon>Pigmentiphaga</taxon>
    </lineage>
</organism>